<name>A0ACB7INC2_PLECO</name>
<evidence type="ECO:0000313" key="2">
    <source>
        <dbReference type="Proteomes" id="UP000824881"/>
    </source>
</evidence>
<gene>
    <name evidence="1" type="ORF">CCMSSC00406_0005339</name>
</gene>
<dbReference type="Proteomes" id="UP000824881">
    <property type="component" value="Unassembled WGS sequence"/>
</dbReference>
<organism evidence="1 2">
    <name type="scientific">Pleurotus cornucopiae</name>
    <name type="common">Cornucopia mushroom</name>
    <dbReference type="NCBI Taxonomy" id="5321"/>
    <lineage>
        <taxon>Eukaryota</taxon>
        <taxon>Fungi</taxon>
        <taxon>Dikarya</taxon>
        <taxon>Basidiomycota</taxon>
        <taxon>Agaricomycotina</taxon>
        <taxon>Agaricomycetes</taxon>
        <taxon>Agaricomycetidae</taxon>
        <taxon>Agaricales</taxon>
        <taxon>Pleurotineae</taxon>
        <taxon>Pleurotaceae</taxon>
        <taxon>Pleurotus</taxon>
    </lineage>
</organism>
<sequence length="784" mass="86800">MAQAEGLKKVMIVVTPLNLLGKQNVDELALVGIRAVAINSETNSPSLWKEVKNHCFDVLIINPKILMSSSEAAALLEDTKFASSILHIVFDEGHCISEWGKFRKDYTRLGGLRSTIRSAENIPFYVASATLPKSIIKEISTVLRLRKEHTEYILLSNNRPEVSLLVQPLVYPANGYKDLEFLLKGEPYCDTPPDKFIVFFDNTKEAEAARDALRKRLSSDNQMRVKHFHSTMTQEYREEELANFRRGDIWGICSTDAFGMASLLNYHQDGILTSNCEDNRVWTYRISGLSFNGVQPAVDKKDLDDDHRRLAGSKRRNPDTPLENPPSKKRLVLTSDGCDHTTVVPIAQMNLEDALAKVAGDLSGVGATNPVYPVSMDPVECEKRYQRQVNSHSGDERMAKAKGRMNAVGTPMDDFINSHARGLSCQRMIACTFFGNDSRGRNTHLACNPASAAGCNRCAPRLSTICCHICTPDAFAQYAVPFVKPKRAPQKSSIKKFTMNADAHNFRSALIQWRFANATAALGEDIVHAYGAKAFMTDDIVIRIVACAALGKLTTPELLDKEIGWDIDWAAQYKVNLLGFIHHHFPPTVSHKELVPTGASRPPSRPALAVNGVSEVSADNVKPRKLLRCSRCNGEGHMKTNRKCPLYRQERFAKVMSSATSTMSADKENITPARPSSCPNGVVPSQSTTTTTVAPYPHHLDNNTTSQPHIYPQPSRAPALASLSTPVFMHTPQTTPLAYNSTHFPLVYLSPREYYSIYSPSTLPPPAFPNYSSTNTYTSNPPSS</sequence>
<protein>
    <submittedName>
        <fullName evidence="1">Uncharacterized protein</fullName>
    </submittedName>
</protein>
<keyword evidence="2" id="KW-1185">Reference proteome</keyword>
<evidence type="ECO:0000313" key="1">
    <source>
        <dbReference type="EMBL" id="KAG9219445.1"/>
    </source>
</evidence>
<reference evidence="1 2" key="1">
    <citation type="journal article" date="2021" name="Appl. Environ. Microbiol.">
        <title>Genetic linkage and physical mapping for an oyster mushroom Pleurotus cornucopiae and QTL analysis for the trait cap color.</title>
        <authorList>
            <person name="Zhang Y."/>
            <person name="Gao W."/>
            <person name="Sonnenberg A."/>
            <person name="Chen Q."/>
            <person name="Zhang J."/>
            <person name="Huang C."/>
        </authorList>
    </citation>
    <scope>NUCLEOTIDE SEQUENCE [LARGE SCALE GENOMIC DNA]</scope>
    <source>
        <strain evidence="1">CCMSSC00406</strain>
    </source>
</reference>
<proteinExistence type="predicted"/>
<accession>A0ACB7INC2</accession>
<dbReference type="EMBL" id="WQMT02000009">
    <property type="protein sequence ID" value="KAG9219445.1"/>
    <property type="molecule type" value="Genomic_DNA"/>
</dbReference>
<comment type="caution">
    <text evidence="1">The sequence shown here is derived from an EMBL/GenBank/DDBJ whole genome shotgun (WGS) entry which is preliminary data.</text>
</comment>